<comment type="caution">
    <text evidence="1">The sequence shown here is derived from an EMBL/GenBank/DDBJ whole genome shotgun (WGS) entry which is preliminary data.</text>
</comment>
<dbReference type="PANTHER" id="PTHR38733:SF1">
    <property type="entry name" value="TYPE IV METHYL-DIRECTED RESTRICTION ENZYME ECOKMCRBC"/>
    <property type="match status" value="1"/>
</dbReference>
<dbReference type="Proteomes" id="UP000247551">
    <property type="component" value="Unassembled WGS sequence"/>
</dbReference>
<sequence length="431" mass="49105">MKIIIGTERSPIDVDISEIIKDGGKLNILPQVKNYFSIDYKPRDNKLSLAAKGYIGVIPVTTDLAIDIRPKFSIKNLTTMVSVAQGKFRSLSYFSRKYNEKENTPEIVYEFLVESFIAELQTLYDEGIYKEYLLRNDELSNIKGRLDTANSIRKLWGHGKFHKAYSSFFEHTSNTPLNQLIKFTIHYCLTNLPPDLLKQEHIYKPLIQFYDGFKEVEFPIDSNFLEEVFSIIKNNKIPMLRSYYINICEVCRLIITGTGIDFDNHGTTLNLNSFVVDMENIFEQFLLNTTREYKTVIGEDILILDGNDEGKKQFLDPPGTATGTAKPDIIIKDQYRTLLIADAKYKPSSKESDRYQVISHALSFSCKTAALILPSKNGQTYIEKLGSIGSKNTIDVYEIFIDLSAENLQLEQEKLMQLIANTISGDIIGDI</sequence>
<evidence type="ECO:0000313" key="2">
    <source>
        <dbReference type="Proteomes" id="UP000247551"/>
    </source>
</evidence>
<evidence type="ECO:0000313" key="1">
    <source>
        <dbReference type="EMBL" id="PYF78935.1"/>
    </source>
</evidence>
<organism evidence="1 2">
    <name type="scientific">Marinomonas alcarazii</name>
    <dbReference type="NCBI Taxonomy" id="491949"/>
    <lineage>
        <taxon>Bacteria</taxon>
        <taxon>Pseudomonadati</taxon>
        <taxon>Pseudomonadota</taxon>
        <taxon>Gammaproteobacteria</taxon>
        <taxon>Oceanospirillales</taxon>
        <taxon>Oceanospirillaceae</taxon>
        <taxon>Marinomonas</taxon>
    </lineage>
</organism>
<dbReference type="EMBL" id="QKLW01000010">
    <property type="protein sequence ID" value="PYF78935.1"/>
    <property type="molecule type" value="Genomic_DNA"/>
</dbReference>
<gene>
    <name evidence="1" type="ORF">DFP75_11066</name>
</gene>
<dbReference type="Pfam" id="PF10117">
    <property type="entry name" value="McrBC"/>
    <property type="match status" value="1"/>
</dbReference>
<proteinExistence type="predicted"/>
<dbReference type="AlphaFoldDB" id="A0A318UY35"/>
<dbReference type="InterPro" id="IPR019292">
    <property type="entry name" value="McrC"/>
</dbReference>
<dbReference type="PANTHER" id="PTHR38733">
    <property type="entry name" value="PROTEIN MCRC"/>
    <property type="match status" value="1"/>
</dbReference>
<accession>A0A318UY35</accession>
<keyword evidence="2" id="KW-1185">Reference proteome</keyword>
<protein>
    <submittedName>
        <fullName evidence="1">5-methylcytosine-specific restriction enzyme subunit McrC</fullName>
    </submittedName>
</protein>
<dbReference type="RefSeq" id="WP_110577078.1">
    <property type="nucleotide sequence ID" value="NZ_QKLW01000010.1"/>
</dbReference>
<reference evidence="1 2" key="1">
    <citation type="submission" date="2018-06" db="EMBL/GenBank/DDBJ databases">
        <title>Genomic Encyclopedia of Type Strains, Phase III (KMG-III): the genomes of soil and plant-associated and newly described type strains.</title>
        <authorList>
            <person name="Whitman W."/>
        </authorList>
    </citation>
    <scope>NUCLEOTIDE SEQUENCE [LARGE SCALE GENOMIC DNA]</scope>
    <source>
        <strain evidence="1 2">CECT 7730</strain>
    </source>
</reference>
<name>A0A318UY35_9GAMM</name>